<evidence type="ECO:0000256" key="3">
    <source>
        <dbReference type="ARBA" id="ARBA00023002"/>
    </source>
</evidence>
<dbReference type="SUPFAM" id="SSF48484">
    <property type="entry name" value="Lipoxigenase"/>
    <property type="match status" value="1"/>
</dbReference>
<keyword evidence="3" id="KW-0560">Oxidoreductase</keyword>
<dbReference type="Proteomes" id="UP000029981">
    <property type="component" value="Chromosome 2"/>
</dbReference>
<keyword evidence="2" id="KW-0223">Dioxygenase</keyword>
<dbReference type="PANTHER" id="PTHR11771">
    <property type="entry name" value="LIPOXYGENASE"/>
    <property type="match status" value="1"/>
</dbReference>
<reference evidence="5 6" key="4">
    <citation type="journal article" date="2011" name="BMC Genomics">
        <title>RNA-Seq improves annotation of protein-coding genes in the cucumber genome.</title>
        <authorList>
            <person name="Li Z."/>
            <person name="Zhang Z."/>
            <person name="Yan P."/>
            <person name="Huang S."/>
            <person name="Fei Z."/>
            <person name="Lin K."/>
        </authorList>
    </citation>
    <scope>NUCLEOTIDE SEQUENCE [LARGE SCALE GENOMIC DNA]</scope>
    <source>
        <strain evidence="6">cv. 9930</strain>
    </source>
</reference>
<dbReference type="EMBL" id="CM002923">
    <property type="protein sequence ID" value="KGN60924.1"/>
    <property type="molecule type" value="Genomic_DNA"/>
</dbReference>
<proteinExistence type="predicted"/>
<evidence type="ECO:0000313" key="6">
    <source>
        <dbReference type="Proteomes" id="UP000029981"/>
    </source>
</evidence>
<sequence length="54" mass="5980">MLAGVNPLIIRRLEVFPPKSKLDPNIYGDQHSKITEKDIKSGLEGLTVDERCSG</sequence>
<evidence type="ECO:0000256" key="2">
    <source>
        <dbReference type="ARBA" id="ARBA00022964"/>
    </source>
</evidence>
<dbReference type="Gene3D" id="3.10.450.60">
    <property type="match status" value="1"/>
</dbReference>
<dbReference type="InterPro" id="IPR000907">
    <property type="entry name" value="LipOase"/>
</dbReference>
<name>A0A0A0LIQ9_CUCSA</name>
<evidence type="ECO:0000256" key="1">
    <source>
        <dbReference type="ARBA" id="ARBA00022723"/>
    </source>
</evidence>
<dbReference type="AlphaFoldDB" id="A0A0A0LIQ9"/>
<reference evidence="5 6" key="3">
    <citation type="journal article" date="2010" name="BMC Genomics">
        <title>Transcriptome sequencing and comparative analysis of cucumber flowers with different sex types.</title>
        <authorList>
            <person name="Guo S."/>
            <person name="Zheng Y."/>
            <person name="Joung J.G."/>
            <person name="Liu S."/>
            <person name="Zhang Z."/>
            <person name="Crasta O.R."/>
            <person name="Sobral B.W."/>
            <person name="Xu Y."/>
            <person name="Huang S."/>
            <person name="Fei Z."/>
        </authorList>
    </citation>
    <scope>NUCLEOTIDE SEQUENCE [LARGE SCALE GENOMIC DNA]</scope>
    <source>
        <strain evidence="6">cv. 9930</strain>
    </source>
</reference>
<dbReference type="GO" id="GO:0016702">
    <property type="term" value="F:oxidoreductase activity, acting on single donors with incorporation of molecular oxygen, incorporation of two atoms of oxygen"/>
    <property type="evidence" value="ECO:0007669"/>
    <property type="project" value="InterPro"/>
</dbReference>
<dbReference type="eggNOG" id="ENOG502QQSP">
    <property type="taxonomic scope" value="Eukaryota"/>
</dbReference>
<dbReference type="InterPro" id="IPR036226">
    <property type="entry name" value="LipOase_C_sf"/>
</dbReference>
<keyword evidence="6" id="KW-1185">Reference proteome</keyword>
<dbReference type="STRING" id="3659.A0A0A0LIQ9"/>
<dbReference type="PROSITE" id="PS51393">
    <property type="entry name" value="LIPOXYGENASE_3"/>
    <property type="match status" value="1"/>
</dbReference>
<gene>
    <name evidence="5" type="ORF">Csa_2G023910</name>
</gene>
<organism evidence="5 6">
    <name type="scientific">Cucumis sativus</name>
    <name type="common">Cucumber</name>
    <dbReference type="NCBI Taxonomy" id="3659"/>
    <lineage>
        <taxon>Eukaryota</taxon>
        <taxon>Viridiplantae</taxon>
        <taxon>Streptophyta</taxon>
        <taxon>Embryophyta</taxon>
        <taxon>Tracheophyta</taxon>
        <taxon>Spermatophyta</taxon>
        <taxon>Magnoliopsida</taxon>
        <taxon>eudicotyledons</taxon>
        <taxon>Gunneridae</taxon>
        <taxon>Pentapetalae</taxon>
        <taxon>rosids</taxon>
        <taxon>fabids</taxon>
        <taxon>Cucurbitales</taxon>
        <taxon>Cucurbitaceae</taxon>
        <taxon>Benincaseae</taxon>
        <taxon>Cucumis</taxon>
    </lineage>
</organism>
<reference evidence="5 6" key="1">
    <citation type="journal article" date="2009" name="Nat. Genet.">
        <title>The genome of the cucumber, Cucumis sativus L.</title>
        <authorList>
            <person name="Huang S."/>
            <person name="Li R."/>
            <person name="Zhang Z."/>
            <person name="Li L."/>
            <person name="Gu X."/>
            <person name="Fan W."/>
            <person name="Lucas W.J."/>
            <person name="Wang X."/>
            <person name="Xie B."/>
            <person name="Ni P."/>
            <person name="Ren Y."/>
            <person name="Zhu H."/>
            <person name="Li J."/>
            <person name="Lin K."/>
            <person name="Jin W."/>
            <person name="Fei Z."/>
            <person name="Li G."/>
            <person name="Staub J."/>
            <person name="Kilian A."/>
            <person name="van der Vossen E.A."/>
            <person name="Wu Y."/>
            <person name="Guo J."/>
            <person name="He J."/>
            <person name="Jia Z."/>
            <person name="Ren Y."/>
            <person name="Tian G."/>
            <person name="Lu Y."/>
            <person name="Ruan J."/>
            <person name="Qian W."/>
            <person name="Wang M."/>
            <person name="Huang Q."/>
            <person name="Li B."/>
            <person name="Xuan Z."/>
            <person name="Cao J."/>
            <person name="Asan"/>
            <person name="Wu Z."/>
            <person name="Zhang J."/>
            <person name="Cai Q."/>
            <person name="Bai Y."/>
            <person name="Zhao B."/>
            <person name="Han Y."/>
            <person name="Li Y."/>
            <person name="Li X."/>
            <person name="Wang S."/>
            <person name="Shi Q."/>
            <person name="Liu S."/>
            <person name="Cho W.K."/>
            <person name="Kim J.Y."/>
            <person name="Xu Y."/>
            <person name="Heller-Uszynska K."/>
            <person name="Miao H."/>
            <person name="Cheng Z."/>
            <person name="Zhang S."/>
            <person name="Wu J."/>
            <person name="Yang Y."/>
            <person name="Kang H."/>
            <person name="Li M."/>
            <person name="Liang H."/>
            <person name="Ren X."/>
            <person name="Shi Z."/>
            <person name="Wen M."/>
            <person name="Jian M."/>
            <person name="Yang H."/>
            <person name="Zhang G."/>
            <person name="Yang Z."/>
            <person name="Chen R."/>
            <person name="Liu S."/>
            <person name="Li J."/>
            <person name="Ma L."/>
            <person name="Liu H."/>
            <person name="Zhou Y."/>
            <person name="Zhao J."/>
            <person name="Fang X."/>
            <person name="Li G."/>
            <person name="Fang L."/>
            <person name="Li Y."/>
            <person name="Liu D."/>
            <person name="Zheng H."/>
            <person name="Zhang Y."/>
            <person name="Qin N."/>
            <person name="Li Z."/>
            <person name="Yang G."/>
            <person name="Yang S."/>
            <person name="Bolund L."/>
            <person name="Kristiansen K."/>
            <person name="Zheng H."/>
            <person name="Li S."/>
            <person name="Zhang X."/>
            <person name="Yang H."/>
            <person name="Wang J."/>
            <person name="Sun R."/>
            <person name="Zhang B."/>
            <person name="Jiang S."/>
            <person name="Wang J."/>
            <person name="Du Y."/>
            <person name="Li S."/>
        </authorList>
    </citation>
    <scope>NUCLEOTIDE SEQUENCE [LARGE SCALE GENOMIC DNA]</scope>
    <source>
        <strain evidence="6">cv. 9930</strain>
    </source>
</reference>
<accession>A0A0A0LIQ9</accession>
<keyword evidence="1" id="KW-0479">Metal-binding</keyword>
<dbReference type="Gramene" id="KGN60924">
    <property type="protein sequence ID" value="KGN60924"/>
    <property type="gene ID" value="Csa_2G023910"/>
</dbReference>
<dbReference type="GO" id="GO:0034440">
    <property type="term" value="P:lipid oxidation"/>
    <property type="evidence" value="ECO:0007669"/>
    <property type="project" value="InterPro"/>
</dbReference>
<dbReference type="GO" id="GO:0046872">
    <property type="term" value="F:metal ion binding"/>
    <property type="evidence" value="ECO:0007669"/>
    <property type="project" value="UniProtKB-KW"/>
</dbReference>
<protein>
    <recommendedName>
        <fullName evidence="4">Lipoxygenase domain-containing protein</fullName>
    </recommendedName>
</protein>
<reference evidence="5 6" key="2">
    <citation type="journal article" date="2009" name="PLoS ONE">
        <title>An integrated genetic and cytogenetic map of the cucumber genome.</title>
        <authorList>
            <person name="Ren Y."/>
            <person name="Zhang Z."/>
            <person name="Liu J."/>
            <person name="Staub J.E."/>
            <person name="Han Y."/>
            <person name="Cheng Z."/>
            <person name="Li X."/>
            <person name="Lu J."/>
            <person name="Miao H."/>
            <person name="Kang H."/>
            <person name="Xie B."/>
            <person name="Gu X."/>
            <person name="Wang X."/>
            <person name="Du Y."/>
            <person name="Jin W."/>
            <person name="Huang S."/>
        </authorList>
    </citation>
    <scope>NUCLEOTIDE SEQUENCE [LARGE SCALE GENOMIC DNA]</scope>
    <source>
        <strain evidence="6">cv. 9930</strain>
    </source>
</reference>
<feature type="domain" description="Lipoxygenase" evidence="4">
    <location>
        <begin position="1"/>
        <end position="54"/>
    </location>
</feature>
<dbReference type="Pfam" id="PF00305">
    <property type="entry name" value="Lipoxygenase"/>
    <property type="match status" value="1"/>
</dbReference>
<evidence type="ECO:0000259" key="4">
    <source>
        <dbReference type="PROSITE" id="PS51393"/>
    </source>
</evidence>
<evidence type="ECO:0000313" key="5">
    <source>
        <dbReference type="EMBL" id="KGN60924.1"/>
    </source>
</evidence>
<dbReference type="InterPro" id="IPR013819">
    <property type="entry name" value="LipOase_C"/>
</dbReference>